<proteinExistence type="predicted"/>
<evidence type="ECO:0000313" key="1">
    <source>
        <dbReference type="EMBL" id="CQR48744.1"/>
    </source>
</evidence>
<evidence type="ECO:0008006" key="3">
    <source>
        <dbReference type="Google" id="ProtNLM"/>
    </source>
</evidence>
<name>A0A0D6JLI6_9EURY</name>
<organism evidence="1 2">
    <name type="scientific">Haloferax massiliensis</name>
    <dbReference type="NCBI Taxonomy" id="1476858"/>
    <lineage>
        <taxon>Archaea</taxon>
        <taxon>Methanobacteriati</taxon>
        <taxon>Methanobacteriota</taxon>
        <taxon>Stenosarchaea group</taxon>
        <taxon>Halobacteria</taxon>
        <taxon>Halobacteriales</taxon>
        <taxon>Haloferacaceae</taxon>
        <taxon>Haloferax</taxon>
    </lineage>
</organism>
<gene>
    <name evidence="1" type="ORF">BN996_00191</name>
</gene>
<evidence type="ECO:0000313" key="2">
    <source>
        <dbReference type="Proteomes" id="UP000198902"/>
    </source>
</evidence>
<dbReference type="RefSeq" id="WP_089776781.1">
    <property type="nucleotide sequence ID" value="NZ_CABLRR010000001.1"/>
</dbReference>
<dbReference type="Proteomes" id="UP000198902">
    <property type="component" value="Unassembled WGS sequence"/>
</dbReference>
<dbReference type="AlphaFoldDB" id="A0A0D6JLI6"/>
<protein>
    <recommendedName>
        <fullName evidence="3">Secreted glycoprotein</fullName>
    </recommendedName>
</protein>
<reference evidence="2" key="1">
    <citation type="submission" date="2015-03" db="EMBL/GenBank/DDBJ databases">
        <authorList>
            <person name="Urmite Genomes"/>
        </authorList>
    </citation>
    <scope>NUCLEOTIDE SEQUENCE [LARGE SCALE GENOMIC DNA]</scope>
    <source>
        <strain evidence="2">Arc-Hr</strain>
    </source>
</reference>
<dbReference type="PROSITE" id="PS51257">
    <property type="entry name" value="PROKAR_LIPOPROTEIN"/>
    <property type="match status" value="1"/>
</dbReference>
<dbReference type="OrthoDB" id="190728at2157"/>
<sequence>MNHKQSHFNRRTVIRTAAGLSVGGLAGCLNGSGETRDGTSIANDDADDQGILRQVTVDGTKLVVELGSAADVEQLNLIQPNGELFGTREVAAGVQQVSFEIGTAYNPGDYRIIAVHGEKTVAETSVEIRPQLEIVAVGLFRNNPDKPWDAVYGESETNRIQNAEACVSVHNSGTGPDAAVSLQFSGDIPNPIEDPRNSGLYDADKVTIPPSETRDLFSSSLPFGAHVGNDGMGCIVEKNTGEFSVLVGSRVFAKKISERFTVEYSGSDVMRDCSITINRR</sequence>
<keyword evidence="2" id="KW-1185">Reference proteome</keyword>
<dbReference type="InterPro" id="IPR006311">
    <property type="entry name" value="TAT_signal"/>
</dbReference>
<dbReference type="EMBL" id="CSTE01000001">
    <property type="protein sequence ID" value="CQR48744.1"/>
    <property type="molecule type" value="Genomic_DNA"/>
</dbReference>
<dbReference type="PROSITE" id="PS51318">
    <property type="entry name" value="TAT"/>
    <property type="match status" value="1"/>
</dbReference>
<accession>A0A0D6JLI6</accession>